<evidence type="ECO:0000313" key="1">
    <source>
        <dbReference type="EMBL" id="PQP19589.1"/>
    </source>
</evidence>
<dbReference type="EMBL" id="PUIQ01000009">
    <property type="protein sequence ID" value="PQP19589.1"/>
    <property type="molecule type" value="Genomic_DNA"/>
</dbReference>
<organism evidence="1 2">
    <name type="scientific">Burkholderia cepacia</name>
    <name type="common">Pseudomonas cepacia</name>
    <dbReference type="NCBI Taxonomy" id="292"/>
    <lineage>
        <taxon>Bacteria</taxon>
        <taxon>Pseudomonadati</taxon>
        <taxon>Pseudomonadota</taxon>
        <taxon>Betaproteobacteria</taxon>
        <taxon>Burkholderiales</taxon>
        <taxon>Burkholderiaceae</taxon>
        <taxon>Burkholderia</taxon>
        <taxon>Burkholderia cepacia complex</taxon>
    </lineage>
</organism>
<dbReference type="Proteomes" id="UP000238206">
    <property type="component" value="Unassembled WGS sequence"/>
</dbReference>
<dbReference type="AlphaFoldDB" id="A0A2S8IY29"/>
<comment type="caution">
    <text evidence="1">The sequence shown here is derived from an EMBL/GenBank/DDBJ whole genome shotgun (WGS) entry which is preliminary data.</text>
</comment>
<name>A0A2S8IY29_BURCE</name>
<proteinExistence type="predicted"/>
<gene>
    <name evidence="1" type="ORF">C5615_09050</name>
</gene>
<accession>A0A2S8IY29</accession>
<evidence type="ECO:0000313" key="2">
    <source>
        <dbReference type="Proteomes" id="UP000238206"/>
    </source>
</evidence>
<reference evidence="1 2" key="1">
    <citation type="submission" date="2018-02" db="EMBL/GenBank/DDBJ databases">
        <title>Draft genome sequencing of Burkholderia cepacia Y14-15.</title>
        <authorList>
            <person name="Zheng B.-X."/>
        </authorList>
    </citation>
    <scope>NUCLEOTIDE SEQUENCE [LARGE SCALE GENOMIC DNA]</scope>
    <source>
        <strain evidence="1 2">Y14-15</strain>
    </source>
</reference>
<sequence>MPPRQSSRPAHLRRFFFVPPHISRYEKFFCVVKNHAAWHNPDDCGMGKSISYPEIKNSSN</sequence>
<protein>
    <submittedName>
        <fullName evidence="1">Uncharacterized protein</fullName>
    </submittedName>
</protein>